<proteinExistence type="predicted"/>
<keyword evidence="5" id="KW-1185">Reference proteome</keyword>
<protein>
    <recommendedName>
        <fullName evidence="2">Apple domain-containing protein</fullName>
    </recommendedName>
</protein>
<dbReference type="Proteomes" id="UP000014760">
    <property type="component" value="Unassembled WGS sequence"/>
</dbReference>
<gene>
    <name evidence="3" type="ORF">CAPTEDRAFT_191707</name>
</gene>
<dbReference type="EMBL" id="KB294684">
    <property type="protein sequence ID" value="ELU14238.1"/>
    <property type="molecule type" value="Genomic_DNA"/>
</dbReference>
<dbReference type="Pfam" id="PF00024">
    <property type="entry name" value="PAN_1"/>
    <property type="match status" value="1"/>
</dbReference>
<organism evidence="3">
    <name type="scientific">Capitella teleta</name>
    <name type="common">Polychaete worm</name>
    <dbReference type="NCBI Taxonomy" id="283909"/>
    <lineage>
        <taxon>Eukaryota</taxon>
        <taxon>Metazoa</taxon>
        <taxon>Spiralia</taxon>
        <taxon>Lophotrochozoa</taxon>
        <taxon>Annelida</taxon>
        <taxon>Polychaeta</taxon>
        <taxon>Sedentaria</taxon>
        <taxon>Scolecida</taxon>
        <taxon>Capitellidae</taxon>
        <taxon>Capitella</taxon>
    </lineage>
</organism>
<evidence type="ECO:0000313" key="4">
    <source>
        <dbReference type="EnsemblMetazoa" id="CapteP191707"/>
    </source>
</evidence>
<feature type="compositionally biased region" description="Low complexity" evidence="1">
    <location>
        <begin position="220"/>
        <end position="282"/>
    </location>
</feature>
<dbReference type="STRING" id="283909.R7V5V9"/>
<feature type="compositionally biased region" description="Low complexity" evidence="1">
    <location>
        <begin position="169"/>
        <end position="209"/>
    </location>
</feature>
<evidence type="ECO:0000313" key="5">
    <source>
        <dbReference type="Proteomes" id="UP000014760"/>
    </source>
</evidence>
<accession>R7V5V9</accession>
<dbReference type="HOGENOM" id="CLU_060413_0_0_1"/>
<dbReference type="PANTHER" id="PTHR35383:SF1">
    <property type="entry name" value="MUCIN 12EA-RELATED"/>
    <property type="match status" value="1"/>
</dbReference>
<dbReference type="AlphaFoldDB" id="R7V5V9"/>
<feature type="region of interest" description="Disordered" evidence="1">
    <location>
        <begin position="363"/>
        <end position="386"/>
    </location>
</feature>
<reference evidence="4" key="3">
    <citation type="submission" date="2015-06" db="UniProtKB">
        <authorList>
            <consortium name="EnsemblMetazoa"/>
        </authorList>
    </citation>
    <scope>IDENTIFICATION</scope>
</reference>
<name>R7V5V9_CAPTE</name>
<evidence type="ECO:0000259" key="2">
    <source>
        <dbReference type="PROSITE" id="PS50948"/>
    </source>
</evidence>
<dbReference type="InterPro" id="IPR003609">
    <property type="entry name" value="Pan_app"/>
</dbReference>
<dbReference type="PROSITE" id="PS50948">
    <property type="entry name" value="PAN"/>
    <property type="match status" value="1"/>
</dbReference>
<sequence length="386" mass="42191">MIAHSEDCIFNGPEKDYTFKDPISKVDNINLEECKSRCVLHADCRSITYQSTNMLCYLNQLSLFQKEQISIYPGDSYEKVCGLEIQTGPLIVTIEAATESQTTDISTTEQQATDTPTAAQQTTDTAIFEPQTTNTLTTEPQTTKTPTTEPQTTDPLIAEPQTTDTPIVEPQTTSTPTTEPQTTDTPTIEPHTTDTPTTEPQMTDTLTTEPQITDTPPIEPQTTNTPTTEVQTTDTPTTGPQTINTPTTEPQTTDTPTTGPQTINTPTTEPQTTDTPTTEPTTAWQAIIVGDTKLDKAIARSQATTFAQTTGPDTNITQPTEAKMTIVQTIEKGNIYQDGSLHWNVWTPWTVCHLIQEQQRDTSSAHLSSQTGIASTGSVYEERPSN</sequence>
<evidence type="ECO:0000313" key="3">
    <source>
        <dbReference type="EMBL" id="ELU14238.1"/>
    </source>
</evidence>
<dbReference type="SMART" id="SM00473">
    <property type="entry name" value="PAN_AP"/>
    <property type="match status" value="1"/>
</dbReference>
<reference evidence="5" key="1">
    <citation type="submission" date="2012-12" db="EMBL/GenBank/DDBJ databases">
        <authorList>
            <person name="Hellsten U."/>
            <person name="Grimwood J."/>
            <person name="Chapman J.A."/>
            <person name="Shapiro H."/>
            <person name="Aerts A."/>
            <person name="Otillar R.P."/>
            <person name="Terry A.Y."/>
            <person name="Boore J.L."/>
            <person name="Simakov O."/>
            <person name="Marletaz F."/>
            <person name="Cho S.-J."/>
            <person name="Edsinger-Gonzales E."/>
            <person name="Havlak P."/>
            <person name="Kuo D.-H."/>
            <person name="Larsson T."/>
            <person name="Lv J."/>
            <person name="Arendt D."/>
            <person name="Savage R."/>
            <person name="Osoegawa K."/>
            <person name="de Jong P."/>
            <person name="Lindberg D.R."/>
            <person name="Seaver E.C."/>
            <person name="Weisblat D.A."/>
            <person name="Putnam N.H."/>
            <person name="Grigoriev I.V."/>
            <person name="Rokhsar D.S."/>
        </authorList>
    </citation>
    <scope>NUCLEOTIDE SEQUENCE</scope>
    <source>
        <strain evidence="5">I ESC-2004</strain>
    </source>
</reference>
<feature type="compositionally biased region" description="Polar residues" evidence="1">
    <location>
        <begin position="363"/>
        <end position="378"/>
    </location>
</feature>
<feature type="region of interest" description="Disordered" evidence="1">
    <location>
        <begin position="100"/>
        <end position="282"/>
    </location>
</feature>
<evidence type="ECO:0000256" key="1">
    <source>
        <dbReference type="SAM" id="MobiDB-lite"/>
    </source>
</evidence>
<reference evidence="3 5" key="2">
    <citation type="journal article" date="2013" name="Nature">
        <title>Insights into bilaterian evolution from three spiralian genomes.</title>
        <authorList>
            <person name="Simakov O."/>
            <person name="Marletaz F."/>
            <person name="Cho S.J."/>
            <person name="Edsinger-Gonzales E."/>
            <person name="Havlak P."/>
            <person name="Hellsten U."/>
            <person name="Kuo D.H."/>
            <person name="Larsson T."/>
            <person name="Lv J."/>
            <person name="Arendt D."/>
            <person name="Savage R."/>
            <person name="Osoegawa K."/>
            <person name="de Jong P."/>
            <person name="Grimwood J."/>
            <person name="Chapman J.A."/>
            <person name="Shapiro H."/>
            <person name="Aerts A."/>
            <person name="Otillar R.P."/>
            <person name="Terry A.Y."/>
            <person name="Boore J.L."/>
            <person name="Grigoriev I.V."/>
            <person name="Lindberg D.R."/>
            <person name="Seaver E.C."/>
            <person name="Weisblat D.A."/>
            <person name="Putnam N.H."/>
            <person name="Rokhsar D.S."/>
        </authorList>
    </citation>
    <scope>NUCLEOTIDE SEQUENCE</scope>
    <source>
        <strain evidence="3 5">I ESC-2004</strain>
    </source>
</reference>
<dbReference type="EMBL" id="AMQN01004932">
    <property type="status" value="NOT_ANNOTATED_CDS"/>
    <property type="molecule type" value="Genomic_DNA"/>
</dbReference>
<dbReference type="SUPFAM" id="SSF57414">
    <property type="entry name" value="Hairpin loop containing domain-like"/>
    <property type="match status" value="1"/>
</dbReference>
<feature type="compositionally biased region" description="Low complexity" evidence="1">
    <location>
        <begin position="107"/>
        <end position="153"/>
    </location>
</feature>
<dbReference type="EnsemblMetazoa" id="CapteT191707">
    <property type="protein sequence ID" value="CapteP191707"/>
    <property type="gene ID" value="CapteG191707"/>
</dbReference>
<dbReference type="Gene3D" id="3.50.4.10">
    <property type="entry name" value="Hepatocyte Growth Factor"/>
    <property type="match status" value="1"/>
</dbReference>
<feature type="domain" description="Apple" evidence="2">
    <location>
        <begin position="8"/>
        <end position="81"/>
    </location>
</feature>
<dbReference type="OMA" id="CTIYENQ"/>
<dbReference type="PANTHER" id="PTHR35383">
    <property type="entry name" value="MUCIN 12EA-RELATED"/>
    <property type="match status" value="1"/>
</dbReference>